<evidence type="ECO:0000256" key="1">
    <source>
        <dbReference type="SAM" id="SignalP"/>
    </source>
</evidence>
<proteinExistence type="predicted"/>
<organism evidence="2 3">
    <name type="scientific">Sphingopyxis indica</name>
    <dbReference type="NCBI Taxonomy" id="436663"/>
    <lineage>
        <taxon>Bacteria</taxon>
        <taxon>Pseudomonadati</taxon>
        <taxon>Pseudomonadota</taxon>
        <taxon>Alphaproteobacteria</taxon>
        <taxon>Sphingomonadales</taxon>
        <taxon>Sphingomonadaceae</taxon>
        <taxon>Sphingopyxis</taxon>
    </lineage>
</organism>
<name>A0A239EN89_9SPHN</name>
<dbReference type="InterPro" id="IPR032609">
    <property type="entry name" value="DUF4893"/>
</dbReference>
<gene>
    <name evidence="2" type="ORF">SAMN06295955_101874</name>
</gene>
<dbReference type="Pfam" id="PF16233">
    <property type="entry name" value="DUF4893"/>
    <property type="match status" value="1"/>
</dbReference>
<dbReference type="PROSITE" id="PS51257">
    <property type="entry name" value="PROKAR_LIPOPROTEIN"/>
    <property type="match status" value="1"/>
</dbReference>
<reference evidence="2 3" key="1">
    <citation type="submission" date="2017-06" db="EMBL/GenBank/DDBJ databases">
        <authorList>
            <person name="Kim H.J."/>
            <person name="Triplett B.A."/>
        </authorList>
    </citation>
    <scope>NUCLEOTIDE SEQUENCE [LARGE SCALE GENOMIC DNA]</scope>
    <source>
        <strain evidence="2 3">DS15</strain>
    </source>
</reference>
<evidence type="ECO:0000313" key="2">
    <source>
        <dbReference type="EMBL" id="SNS46097.1"/>
    </source>
</evidence>
<feature type="signal peptide" evidence="1">
    <location>
        <begin position="1"/>
        <end position="29"/>
    </location>
</feature>
<dbReference type="RefSeq" id="WP_089214683.1">
    <property type="nucleotide sequence ID" value="NZ_FZPA01000001.1"/>
</dbReference>
<sequence length="211" mass="22950">MWGRTRLIVVAAGLGLAACQAVPSMPPSAADAPVAGTWRATATEQDRTRIRNWYASWQAALADARAKGYGKSIEREGVLLDPMAALPNPHLPAGDYRCRTVKLGAQRGTLGYVAYDWFQCRVADEQGIASLTKLTGSQRPVGLIFPDDLKRQIFLGTLELGDETVPIDYGSDRMRDMAGLVERIGANRWRLVLPAPAYESLLDVIELVPAG</sequence>
<accession>A0A239EN89</accession>
<evidence type="ECO:0008006" key="4">
    <source>
        <dbReference type="Google" id="ProtNLM"/>
    </source>
</evidence>
<dbReference type="OrthoDB" id="9153930at2"/>
<keyword evidence="1" id="KW-0732">Signal</keyword>
<dbReference type="AlphaFoldDB" id="A0A239EN89"/>
<dbReference type="Proteomes" id="UP000198339">
    <property type="component" value="Unassembled WGS sequence"/>
</dbReference>
<feature type="chain" id="PRO_5012805579" description="DUF4893 domain-containing protein" evidence="1">
    <location>
        <begin position="30"/>
        <end position="211"/>
    </location>
</feature>
<keyword evidence="3" id="KW-1185">Reference proteome</keyword>
<evidence type="ECO:0000313" key="3">
    <source>
        <dbReference type="Proteomes" id="UP000198339"/>
    </source>
</evidence>
<dbReference type="EMBL" id="FZPA01000001">
    <property type="protein sequence ID" value="SNS46097.1"/>
    <property type="molecule type" value="Genomic_DNA"/>
</dbReference>
<protein>
    <recommendedName>
        <fullName evidence="4">DUF4893 domain-containing protein</fullName>
    </recommendedName>
</protein>